<reference evidence="1" key="1">
    <citation type="submission" date="2014-09" db="EMBL/GenBank/DDBJ databases">
        <authorList>
            <person name="Magalhaes I.L.F."/>
            <person name="Oliveira U."/>
            <person name="Santos F.R."/>
            <person name="Vidigal T.H.D.A."/>
            <person name="Brescovit A.D."/>
            <person name="Santos A.J."/>
        </authorList>
    </citation>
    <scope>NUCLEOTIDE SEQUENCE</scope>
    <source>
        <tissue evidence="1">Shoot tissue taken approximately 20 cm above the soil surface</tissue>
    </source>
</reference>
<dbReference type="AlphaFoldDB" id="A0A0A9C1A0"/>
<evidence type="ECO:0000313" key="1">
    <source>
        <dbReference type="EMBL" id="JAD67140.1"/>
    </source>
</evidence>
<proteinExistence type="predicted"/>
<accession>A0A0A9C1A0</accession>
<name>A0A0A9C1A0_ARUDO</name>
<sequence>MDASILVVDADVDAGAIVAVGSPASAPLQSSNRSEQIDLGSCHDCLGVLS</sequence>
<dbReference type="EMBL" id="GBRH01230755">
    <property type="protein sequence ID" value="JAD67140.1"/>
    <property type="molecule type" value="Transcribed_RNA"/>
</dbReference>
<protein>
    <submittedName>
        <fullName evidence="1">Uncharacterized protein</fullName>
    </submittedName>
</protein>
<organism evidence="1">
    <name type="scientific">Arundo donax</name>
    <name type="common">Giant reed</name>
    <name type="synonym">Donax arundinaceus</name>
    <dbReference type="NCBI Taxonomy" id="35708"/>
    <lineage>
        <taxon>Eukaryota</taxon>
        <taxon>Viridiplantae</taxon>
        <taxon>Streptophyta</taxon>
        <taxon>Embryophyta</taxon>
        <taxon>Tracheophyta</taxon>
        <taxon>Spermatophyta</taxon>
        <taxon>Magnoliopsida</taxon>
        <taxon>Liliopsida</taxon>
        <taxon>Poales</taxon>
        <taxon>Poaceae</taxon>
        <taxon>PACMAD clade</taxon>
        <taxon>Arundinoideae</taxon>
        <taxon>Arundineae</taxon>
        <taxon>Arundo</taxon>
    </lineage>
</organism>
<reference evidence="1" key="2">
    <citation type="journal article" date="2015" name="Data Brief">
        <title>Shoot transcriptome of the giant reed, Arundo donax.</title>
        <authorList>
            <person name="Barrero R.A."/>
            <person name="Guerrero F.D."/>
            <person name="Moolhuijzen P."/>
            <person name="Goolsby J.A."/>
            <person name="Tidwell J."/>
            <person name="Bellgard S.E."/>
            <person name="Bellgard M.I."/>
        </authorList>
    </citation>
    <scope>NUCLEOTIDE SEQUENCE</scope>
    <source>
        <tissue evidence="1">Shoot tissue taken approximately 20 cm above the soil surface</tissue>
    </source>
</reference>